<evidence type="ECO:0000313" key="2">
    <source>
        <dbReference type="EMBL" id="OGZ68553.1"/>
    </source>
</evidence>
<comment type="caution">
    <text evidence="2">The sequence shown here is derived from an EMBL/GenBank/DDBJ whole genome shotgun (WGS) entry which is preliminary data.</text>
</comment>
<evidence type="ECO:0000259" key="1">
    <source>
        <dbReference type="Pfam" id="PF13524"/>
    </source>
</evidence>
<name>A0A1G2I198_9BACT</name>
<feature type="domain" description="Spore protein YkvP/CgeB glycosyl transferase-like" evidence="1">
    <location>
        <begin position="174"/>
        <end position="342"/>
    </location>
</feature>
<organism evidence="2 3">
    <name type="scientific">Candidatus Staskawiczbacteria bacterium RIFCSPHIGHO2_02_FULL_34_9</name>
    <dbReference type="NCBI Taxonomy" id="1802206"/>
    <lineage>
        <taxon>Bacteria</taxon>
        <taxon>Candidatus Staskawicziibacteriota</taxon>
    </lineage>
</organism>
<protein>
    <recommendedName>
        <fullName evidence="1">Spore protein YkvP/CgeB glycosyl transferase-like domain-containing protein</fullName>
    </recommendedName>
</protein>
<gene>
    <name evidence="2" type="ORF">A3D35_02320</name>
</gene>
<dbReference type="EMBL" id="MHOS01000021">
    <property type="protein sequence ID" value="OGZ68553.1"/>
    <property type="molecule type" value="Genomic_DNA"/>
</dbReference>
<evidence type="ECO:0000313" key="3">
    <source>
        <dbReference type="Proteomes" id="UP000176421"/>
    </source>
</evidence>
<dbReference type="Pfam" id="PF13524">
    <property type="entry name" value="Glyco_trans_1_2"/>
    <property type="match status" value="1"/>
</dbReference>
<dbReference type="STRING" id="1802206.A3D35_02320"/>
<sequence length="348" mass="40864">MKIIFVACKYDYGNPDFGFSYEYYNLYESLVNMNNRENQVILFPFDEIILKVGRDEMNNQLLETVEREKPDLCFFFLFQNQIKEETVKRITNSGTKTLNWFADDKWRFDSFSRHWAPLFSWISTDEPSRVKDYNKIGYNNVVVGGWGCNQNLYKPIDVPKIYDVTFIGQPHGDRKKVVEKIKNAGIKIECFGRGWPNGKVSQEEMIKIFNQSKINLNFSACSGKIGLLKGIGRIFFSNGKFHSPVKWIINFKTFLARQQNEIKGRNFEIPGCNSFILSGYAKGLENYYELDKELVCFYSDQDLIKKIKYYLSHEDEREKIAKAAYDKTMQNYTYEKKFNQIFKTIGLI</sequence>
<accession>A0A1G2I198</accession>
<dbReference type="Proteomes" id="UP000176421">
    <property type="component" value="Unassembled WGS sequence"/>
</dbReference>
<reference evidence="2 3" key="1">
    <citation type="journal article" date="2016" name="Nat. Commun.">
        <title>Thousands of microbial genomes shed light on interconnected biogeochemical processes in an aquifer system.</title>
        <authorList>
            <person name="Anantharaman K."/>
            <person name="Brown C.T."/>
            <person name="Hug L.A."/>
            <person name="Sharon I."/>
            <person name="Castelle C.J."/>
            <person name="Probst A.J."/>
            <person name="Thomas B.C."/>
            <person name="Singh A."/>
            <person name="Wilkins M.J."/>
            <person name="Karaoz U."/>
            <person name="Brodie E.L."/>
            <person name="Williams K.H."/>
            <person name="Hubbard S.S."/>
            <person name="Banfield J.F."/>
        </authorList>
    </citation>
    <scope>NUCLEOTIDE SEQUENCE [LARGE SCALE GENOMIC DNA]</scope>
</reference>
<dbReference type="AlphaFoldDB" id="A0A1G2I198"/>
<proteinExistence type="predicted"/>
<dbReference type="InterPro" id="IPR055259">
    <property type="entry name" value="YkvP/CgeB_Glyco_trans-like"/>
</dbReference>